<dbReference type="EC" id="2.7.13.3" evidence="2"/>
<dbReference type="SUPFAM" id="SSF55785">
    <property type="entry name" value="PYP-like sensor domain (PAS domain)"/>
    <property type="match status" value="1"/>
</dbReference>
<evidence type="ECO:0000256" key="2">
    <source>
        <dbReference type="ARBA" id="ARBA00012438"/>
    </source>
</evidence>
<sequence length="620" mass="69794">MLSVLYLSTNTFIAACYYTIAFLIFQGLIRRQHLLSNPLVLATIAVFFSGVGHSAHVALAVGGHESASTIFAIQASIDLITVLAAGTLIALRRYYSIFGEDPLLLADTQNQLEQANADLFKVNANLESLVAKRTEELLQTNQKLESEIRERKQAEEETRHLQNFLNSVVENLPIGVFIKEANDLRFLYCNKASEEITGYLKEDVIGKNDYDLFAEKQADLLTAHERTVLGKQKLLDISEQQIQTKHRGLRIFLTRKIPLLDELGRPRYLLGISEDITERKQAIEALRQSEAAQKQLIAFLRQQTTELETAMQKLQNTQSQMVQSEKMSSLGQLVAGVAHEINNPVSFIYGNLTYADQYTQDLLYLLHLYQHYYPQPVPEIQVQQESIDLDFVREDLSKMLSSMKLGADRIRQIVLSLQNFSRSDQAESKQLNIHEGLDSTLLILQHRLKAKLGNPGIELIKEYGDLPLVHCYGGQINQVFMNIIANAIDALEEYSYQNLAIRTIENLQPSFVQGYQKPPIFSTEPPISIKIRTEVLANDGNPRVLIRIRDNGPGIPPEVKPKLFDPFFTTKPVGKGAGLGLSISYQIVVEKHGGVLKCFSEVGEGTEFWIEIPINQSKGR</sequence>
<dbReference type="RefSeq" id="WP_190418848.1">
    <property type="nucleotide sequence ID" value="NZ_JAMPKK010000005.1"/>
</dbReference>
<keyword evidence="11" id="KW-0067">ATP-binding</keyword>
<evidence type="ECO:0000256" key="4">
    <source>
        <dbReference type="ARBA" id="ARBA00022777"/>
    </source>
</evidence>
<organism evidence="11 12">
    <name type="scientific">Funiculus sociatus GB2-A5</name>
    <dbReference type="NCBI Taxonomy" id="2933946"/>
    <lineage>
        <taxon>Bacteria</taxon>
        <taxon>Bacillati</taxon>
        <taxon>Cyanobacteriota</taxon>
        <taxon>Cyanophyceae</taxon>
        <taxon>Coleofasciculales</taxon>
        <taxon>Coleofasciculaceae</taxon>
        <taxon>Funiculus</taxon>
    </lineage>
</organism>
<dbReference type="Gene3D" id="3.30.565.10">
    <property type="entry name" value="Histidine kinase-like ATPase, C-terminal domain"/>
    <property type="match status" value="1"/>
</dbReference>
<dbReference type="InterPro" id="IPR003661">
    <property type="entry name" value="HisK_dim/P_dom"/>
</dbReference>
<evidence type="ECO:0000256" key="7">
    <source>
        <dbReference type="SAM" id="Phobius"/>
    </source>
</evidence>
<feature type="transmembrane region" description="Helical" evidence="7">
    <location>
        <begin position="39"/>
        <end position="59"/>
    </location>
</feature>
<feature type="domain" description="PAC" evidence="10">
    <location>
        <begin position="236"/>
        <end position="288"/>
    </location>
</feature>
<keyword evidence="6" id="KW-0175">Coiled coil</keyword>
<dbReference type="Pfam" id="PF08448">
    <property type="entry name" value="PAS_4"/>
    <property type="match status" value="1"/>
</dbReference>
<dbReference type="InterPro" id="IPR005467">
    <property type="entry name" value="His_kinase_dom"/>
</dbReference>
<feature type="coiled-coil region" evidence="6">
    <location>
        <begin position="105"/>
        <end position="157"/>
    </location>
</feature>
<evidence type="ECO:0000256" key="5">
    <source>
        <dbReference type="ARBA" id="ARBA00023012"/>
    </source>
</evidence>
<dbReference type="PRINTS" id="PR00344">
    <property type="entry name" value="BCTRLSENSOR"/>
</dbReference>
<dbReference type="SMART" id="SM00091">
    <property type="entry name" value="PAS"/>
    <property type="match status" value="1"/>
</dbReference>
<dbReference type="PROSITE" id="PS50109">
    <property type="entry name" value="HIS_KIN"/>
    <property type="match status" value="1"/>
</dbReference>
<dbReference type="PANTHER" id="PTHR43065:SF50">
    <property type="entry name" value="HISTIDINE KINASE"/>
    <property type="match status" value="1"/>
</dbReference>
<keyword evidence="7" id="KW-1133">Transmembrane helix</keyword>
<dbReference type="InterPro" id="IPR013656">
    <property type="entry name" value="PAS_4"/>
</dbReference>
<reference evidence="11 12" key="1">
    <citation type="submission" date="2022-04" db="EMBL/GenBank/DDBJ databases">
        <title>Positive selection, recombination, and allopatry shape intraspecific diversity of widespread and dominant cyanobacteria.</title>
        <authorList>
            <person name="Wei J."/>
            <person name="Shu W."/>
            <person name="Hu C."/>
        </authorList>
    </citation>
    <scope>NUCLEOTIDE SEQUENCE [LARGE SCALE GENOMIC DNA]</scope>
    <source>
        <strain evidence="11 12">GB2-A5</strain>
    </source>
</reference>
<dbReference type="InterPro" id="IPR004358">
    <property type="entry name" value="Sig_transdc_His_kin-like_C"/>
</dbReference>
<dbReference type="EMBL" id="JAMPKK010000005">
    <property type="protein sequence ID" value="MEP0863559.1"/>
    <property type="molecule type" value="Genomic_DNA"/>
</dbReference>
<evidence type="ECO:0000259" key="10">
    <source>
        <dbReference type="PROSITE" id="PS50113"/>
    </source>
</evidence>
<dbReference type="CDD" id="cd00130">
    <property type="entry name" value="PAS"/>
    <property type="match status" value="1"/>
</dbReference>
<evidence type="ECO:0000313" key="12">
    <source>
        <dbReference type="Proteomes" id="UP001442494"/>
    </source>
</evidence>
<keyword evidence="4" id="KW-0808">Transferase</keyword>
<accession>A0ABV0JKM7</accession>
<keyword evidence="5" id="KW-0902">Two-component regulatory system</keyword>
<feature type="domain" description="Histidine kinase" evidence="8">
    <location>
        <begin position="336"/>
        <end position="616"/>
    </location>
</feature>
<dbReference type="CDD" id="cd00082">
    <property type="entry name" value="HisKA"/>
    <property type="match status" value="1"/>
</dbReference>
<dbReference type="SUPFAM" id="SSF55874">
    <property type="entry name" value="ATPase domain of HSP90 chaperone/DNA topoisomerase II/histidine kinase"/>
    <property type="match status" value="1"/>
</dbReference>
<evidence type="ECO:0000256" key="1">
    <source>
        <dbReference type="ARBA" id="ARBA00000085"/>
    </source>
</evidence>
<dbReference type="NCBIfam" id="TIGR00229">
    <property type="entry name" value="sensory_box"/>
    <property type="match status" value="1"/>
</dbReference>
<evidence type="ECO:0000256" key="3">
    <source>
        <dbReference type="ARBA" id="ARBA00022553"/>
    </source>
</evidence>
<dbReference type="Proteomes" id="UP001442494">
    <property type="component" value="Unassembled WGS sequence"/>
</dbReference>
<evidence type="ECO:0000259" key="9">
    <source>
        <dbReference type="PROSITE" id="PS50112"/>
    </source>
</evidence>
<dbReference type="InterPro" id="IPR000014">
    <property type="entry name" value="PAS"/>
</dbReference>
<keyword evidence="4" id="KW-0418">Kinase</keyword>
<feature type="domain" description="PAS" evidence="9">
    <location>
        <begin position="161"/>
        <end position="232"/>
    </location>
</feature>
<feature type="transmembrane region" description="Helical" evidence="7">
    <location>
        <begin position="6"/>
        <end position="27"/>
    </location>
</feature>
<keyword evidence="7" id="KW-0472">Membrane</keyword>
<dbReference type="InterPro" id="IPR036890">
    <property type="entry name" value="HATPase_C_sf"/>
</dbReference>
<feature type="coiled-coil region" evidence="6">
    <location>
        <begin position="297"/>
        <end position="327"/>
    </location>
</feature>
<dbReference type="Gene3D" id="3.30.450.20">
    <property type="entry name" value="PAS domain"/>
    <property type="match status" value="1"/>
</dbReference>
<keyword evidence="7" id="KW-0812">Transmembrane</keyword>
<dbReference type="InterPro" id="IPR035965">
    <property type="entry name" value="PAS-like_dom_sf"/>
</dbReference>
<feature type="transmembrane region" description="Helical" evidence="7">
    <location>
        <begin position="71"/>
        <end position="91"/>
    </location>
</feature>
<dbReference type="SMART" id="SM00387">
    <property type="entry name" value="HATPase_c"/>
    <property type="match status" value="1"/>
</dbReference>
<keyword evidence="11" id="KW-0547">Nucleotide-binding</keyword>
<comment type="caution">
    <text evidence="11">The sequence shown here is derived from an EMBL/GenBank/DDBJ whole genome shotgun (WGS) entry which is preliminary data.</text>
</comment>
<keyword evidence="3" id="KW-0597">Phosphoprotein</keyword>
<name>A0ABV0JKM7_9CYAN</name>
<dbReference type="PROSITE" id="PS50113">
    <property type="entry name" value="PAC"/>
    <property type="match status" value="1"/>
</dbReference>
<dbReference type="InterPro" id="IPR036097">
    <property type="entry name" value="HisK_dim/P_sf"/>
</dbReference>
<evidence type="ECO:0000313" key="11">
    <source>
        <dbReference type="EMBL" id="MEP0863559.1"/>
    </source>
</evidence>
<gene>
    <name evidence="11" type="ORF">NDI37_03650</name>
</gene>
<dbReference type="PROSITE" id="PS50112">
    <property type="entry name" value="PAS"/>
    <property type="match status" value="1"/>
</dbReference>
<dbReference type="SUPFAM" id="SSF47384">
    <property type="entry name" value="Homodimeric domain of signal transducing histidine kinase"/>
    <property type="match status" value="1"/>
</dbReference>
<dbReference type="GO" id="GO:0005524">
    <property type="term" value="F:ATP binding"/>
    <property type="evidence" value="ECO:0007669"/>
    <property type="project" value="UniProtKB-KW"/>
</dbReference>
<evidence type="ECO:0000256" key="6">
    <source>
        <dbReference type="SAM" id="Coils"/>
    </source>
</evidence>
<dbReference type="InterPro" id="IPR003594">
    <property type="entry name" value="HATPase_dom"/>
</dbReference>
<dbReference type="Gene3D" id="1.10.287.130">
    <property type="match status" value="1"/>
</dbReference>
<dbReference type="PANTHER" id="PTHR43065">
    <property type="entry name" value="SENSOR HISTIDINE KINASE"/>
    <property type="match status" value="1"/>
</dbReference>
<dbReference type="InterPro" id="IPR000700">
    <property type="entry name" value="PAS-assoc_C"/>
</dbReference>
<evidence type="ECO:0000259" key="8">
    <source>
        <dbReference type="PROSITE" id="PS50109"/>
    </source>
</evidence>
<proteinExistence type="predicted"/>
<dbReference type="Pfam" id="PF02518">
    <property type="entry name" value="HATPase_c"/>
    <property type="match status" value="1"/>
</dbReference>
<protein>
    <recommendedName>
        <fullName evidence="2">histidine kinase</fullName>
        <ecNumber evidence="2">2.7.13.3</ecNumber>
    </recommendedName>
</protein>
<comment type="catalytic activity">
    <reaction evidence="1">
        <text>ATP + protein L-histidine = ADP + protein N-phospho-L-histidine.</text>
        <dbReference type="EC" id="2.7.13.3"/>
    </reaction>
</comment>
<keyword evidence="12" id="KW-1185">Reference proteome</keyword>